<evidence type="ECO:0008006" key="4">
    <source>
        <dbReference type="Google" id="ProtNLM"/>
    </source>
</evidence>
<evidence type="ECO:0000313" key="2">
    <source>
        <dbReference type="EMBL" id="MDS1272437.1"/>
    </source>
</evidence>
<sequence length="71" mass="7704">MRIEILGRLLELNHERYAAEVAAGLRESKKGSRKKQPGLPRPSGTPCSEASTRVGKPPRRGLAIAPGCARR</sequence>
<feature type="region of interest" description="Disordered" evidence="1">
    <location>
        <begin position="25"/>
        <end position="71"/>
    </location>
</feature>
<dbReference type="EMBL" id="JAVLVT010000011">
    <property type="protein sequence ID" value="MDS1272437.1"/>
    <property type="molecule type" value="Genomic_DNA"/>
</dbReference>
<name>A0ABU2HAT7_9ACTN</name>
<keyword evidence="3" id="KW-1185">Reference proteome</keyword>
<evidence type="ECO:0000256" key="1">
    <source>
        <dbReference type="SAM" id="MobiDB-lite"/>
    </source>
</evidence>
<organism evidence="2 3">
    <name type="scientific">Lipingzhangella rawalii</name>
    <dbReference type="NCBI Taxonomy" id="2055835"/>
    <lineage>
        <taxon>Bacteria</taxon>
        <taxon>Bacillati</taxon>
        <taxon>Actinomycetota</taxon>
        <taxon>Actinomycetes</taxon>
        <taxon>Streptosporangiales</taxon>
        <taxon>Nocardiopsidaceae</taxon>
        <taxon>Lipingzhangella</taxon>
    </lineage>
</organism>
<evidence type="ECO:0000313" key="3">
    <source>
        <dbReference type="Proteomes" id="UP001250214"/>
    </source>
</evidence>
<dbReference type="RefSeq" id="WP_310914022.1">
    <property type="nucleotide sequence ID" value="NZ_JAVLVT010000011.1"/>
</dbReference>
<reference evidence="3" key="1">
    <citation type="submission" date="2023-07" db="EMBL/GenBank/DDBJ databases">
        <title>Novel species in the genus Lipingzhangella isolated from Sambhar Salt Lake.</title>
        <authorList>
            <person name="Jiya N."/>
            <person name="Kajale S."/>
            <person name="Sharma A."/>
        </authorList>
    </citation>
    <scope>NUCLEOTIDE SEQUENCE [LARGE SCALE GENOMIC DNA]</scope>
    <source>
        <strain evidence="3">LS1_29</strain>
    </source>
</reference>
<accession>A0ABU2HAT7</accession>
<dbReference type="Proteomes" id="UP001250214">
    <property type="component" value="Unassembled WGS sequence"/>
</dbReference>
<gene>
    <name evidence="2" type="ORF">RIF23_19290</name>
</gene>
<proteinExistence type="predicted"/>
<comment type="caution">
    <text evidence="2">The sequence shown here is derived from an EMBL/GenBank/DDBJ whole genome shotgun (WGS) entry which is preliminary data.</text>
</comment>
<protein>
    <recommendedName>
        <fullName evidence="4">Transposase</fullName>
    </recommendedName>
</protein>